<dbReference type="InterPro" id="IPR016982">
    <property type="entry name" value="Mms48"/>
</dbReference>
<keyword evidence="3 6" id="KW-1133">Transmembrane helix</keyword>
<dbReference type="InterPro" id="IPR011990">
    <property type="entry name" value="TPR-like_helical_dom_sf"/>
</dbReference>
<keyword evidence="4 6" id="KW-0472">Membrane</keyword>
<proteinExistence type="predicted"/>
<dbReference type="Proteomes" id="UP000182932">
    <property type="component" value="Unassembled WGS sequence"/>
</dbReference>
<evidence type="ECO:0000256" key="2">
    <source>
        <dbReference type="ARBA" id="ARBA00022692"/>
    </source>
</evidence>
<gene>
    <name evidence="8" type="ORF">SAMN04487940_1448</name>
</gene>
<evidence type="ECO:0000313" key="8">
    <source>
        <dbReference type="EMBL" id="SEK11899.1"/>
    </source>
</evidence>
<organism evidence="8 9">
    <name type="scientific">Marinovum algicola</name>
    <dbReference type="NCBI Taxonomy" id="42444"/>
    <lineage>
        <taxon>Bacteria</taxon>
        <taxon>Pseudomonadati</taxon>
        <taxon>Pseudomonadota</taxon>
        <taxon>Alphaproteobacteria</taxon>
        <taxon>Rhodobacterales</taxon>
        <taxon>Roseobacteraceae</taxon>
        <taxon>Marinovum</taxon>
    </lineage>
</organism>
<evidence type="ECO:0000313" key="9">
    <source>
        <dbReference type="Proteomes" id="UP000182932"/>
    </source>
</evidence>
<name>A0A975WFR7_9RHOB</name>
<dbReference type="GO" id="GO:0016020">
    <property type="term" value="C:membrane"/>
    <property type="evidence" value="ECO:0007669"/>
    <property type="project" value="UniProtKB-SubCell"/>
</dbReference>
<evidence type="ECO:0000256" key="1">
    <source>
        <dbReference type="ARBA" id="ARBA00004370"/>
    </source>
</evidence>
<evidence type="ECO:0000259" key="7">
    <source>
        <dbReference type="Pfam" id="PF07219"/>
    </source>
</evidence>
<accession>A0A975WFR7</accession>
<dbReference type="EMBL" id="FNYY01000044">
    <property type="protein sequence ID" value="SEK11899.1"/>
    <property type="molecule type" value="Genomic_DNA"/>
</dbReference>
<dbReference type="Pfam" id="PF07219">
    <property type="entry name" value="HemY_N"/>
    <property type="match status" value="1"/>
</dbReference>
<keyword evidence="2 6" id="KW-0812">Transmembrane</keyword>
<keyword evidence="9" id="KW-1185">Reference proteome</keyword>
<dbReference type="InterPro" id="IPR010817">
    <property type="entry name" value="HemY_N"/>
</dbReference>
<protein>
    <submittedName>
        <fullName evidence="8">HemY protein</fullName>
    </submittedName>
</protein>
<dbReference type="AlphaFoldDB" id="A0A975WFR7"/>
<comment type="caution">
    <text evidence="8">The sequence shown here is derived from an EMBL/GenBank/DDBJ whole genome shotgun (WGS) entry which is preliminary data.</text>
</comment>
<dbReference type="PIRSF" id="PIRSF031802">
    <property type="entry name" value="UCP031802"/>
    <property type="match status" value="1"/>
</dbReference>
<evidence type="ECO:0000256" key="6">
    <source>
        <dbReference type="SAM" id="Phobius"/>
    </source>
</evidence>
<feature type="region of interest" description="Disordered" evidence="5">
    <location>
        <begin position="478"/>
        <end position="530"/>
    </location>
</feature>
<evidence type="ECO:0000256" key="4">
    <source>
        <dbReference type="ARBA" id="ARBA00023136"/>
    </source>
</evidence>
<evidence type="ECO:0000256" key="5">
    <source>
        <dbReference type="SAM" id="MobiDB-lite"/>
    </source>
</evidence>
<dbReference type="RefSeq" id="WP_048533476.1">
    <property type="nucleotide sequence ID" value="NZ_CATMKJ010000004.1"/>
</dbReference>
<sequence>MLWSLLKILVFVAVVLALAWGAGWLLEYDGAGLRVTFNGQEFTFTALQAVLALMALLVALWVLLKVVSFLVALLRFVNGDETAISRYFDRNRERKGFQALSDGLMALASGEGKLAMAKAAKADRYLNKPELTNLLTAQAAEMAGDRGKAEAVYKKLVANEKTRFVGVRGVMKQRLADGDTDTALKLAERAFAIKPKHEETQDILLKLQADHGDWAGARKTLNAKLKSGNLPRDVHRRREAVLALSEAREVAADGRTIEQRETAIEANRLSPELIPAAVMAARSYIEQGKPKYATRVIKKAWEAQPHPDLAATFAAIEPDETPAARIKRFQHLTRLAPEHRETKLLLAELHIADEDFPGARRALGDLAETGPDTRTLTIMAAIERGEGASDAVVKGWLARALNAPRGPHWVCDNCSNIQSEWSATCTNCGALDTLSWKTPPAEAASSSADSAMLPLIVGAIEDHSGRDMATQDSVIAGEAMHNGPGTGDVSAEGAEDDQTMAEKLAEDDTPPAAGKMADDAEIVGEDTPRA</sequence>
<feature type="domain" description="HemY N-terminal" evidence="7">
    <location>
        <begin position="34"/>
        <end position="144"/>
    </location>
</feature>
<evidence type="ECO:0000256" key="3">
    <source>
        <dbReference type="ARBA" id="ARBA00022989"/>
    </source>
</evidence>
<comment type="subcellular location">
    <subcellularLocation>
        <location evidence="1">Membrane</location>
    </subcellularLocation>
</comment>
<feature type="compositionally biased region" description="Acidic residues" evidence="5">
    <location>
        <begin position="493"/>
        <end position="509"/>
    </location>
</feature>
<feature type="transmembrane region" description="Helical" evidence="6">
    <location>
        <begin position="45"/>
        <end position="77"/>
    </location>
</feature>
<reference evidence="8 9" key="1">
    <citation type="submission" date="2016-10" db="EMBL/GenBank/DDBJ databases">
        <authorList>
            <person name="Varghese N."/>
            <person name="Submissions S."/>
        </authorList>
    </citation>
    <scope>NUCLEOTIDE SEQUENCE [LARGE SCALE GENOMIC DNA]</scope>
    <source>
        <strain evidence="8 9">FF3</strain>
    </source>
</reference>
<dbReference type="GeneID" id="80821283"/>
<dbReference type="Gene3D" id="1.25.40.10">
    <property type="entry name" value="Tetratricopeptide repeat domain"/>
    <property type="match status" value="1"/>
</dbReference>
<dbReference type="SUPFAM" id="SSF48452">
    <property type="entry name" value="TPR-like"/>
    <property type="match status" value="1"/>
</dbReference>